<evidence type="ECO:0000256" key="5">
    <source>
        <dbReference type="ARBA" id="ARBA00023014"/>
    </source>
</evidence>
<dbReference type="AlphaFoldDB" id="A0A0F8XHI3"/>
<dbReference type="PANTHER" id="PTHR43409:SF15">
    <property type="entry name" value="PUTATIVE-RELATED"/>
    <property type="match status" value="1"/>
</dbReference>
<evidence type="ECO:0000256" key="4">
    <source>
        <dbReference type="ARBA" id="ARBA00023004"/>
    </source>
</evidence>
<name>A0A0F8XHI3_9ZZZZ</name>
<sequence>MEKRRLFSDPFFYPRSYTDIAFYDDALLYKPQAVFIPFLEYVLEKAIDINFHTPNALHARFLNDPLAELMVRAGFKTFYLGFESASQVWQKQTGSKVMSNDLAAAVSALRKAGAEQSGIIAYEIIGHPDMDSQNLSQTMHFAHSLGIKTMLADFSSIPSTPDGERCRKWTNLDEPLNHNKTAFPIRLFGQDRINELKDLCRSLNNNLI</sequence>
<evidence type="ECO:0000256" key="1">
    <source>
        <dbReference type="ARBA" id="ARBA00001966"/>
    </source>
</evidence>
<evidence type="ECO:0000256" key="2">
    <source>
        <dbReference type="ARBA" id="ARBA00022691"/>
    </source>
</evidence>
<dbReference type="PANTHER" id="PTHR43409">
    <property type="entry name" value="ANAEROBIC MAGNESIUM-PROTOPORPHYRIN IX MONOMETHYL ESTER CYCLASE-RELATED"/>
    <property type="match status" value="1"/>
</dbReference>
<comment type="cofactor">
    <cofactor evidence="1">
        <name>[4Fe-4S] cluster</name>
        <dbReference type="ChEBI" id="CHEBI:49883"/>
    </cofactor>
</comment>
<keyword evidence="4" id="KW-0408">Iron</keyword>
<dbReference type="GO" id="GO:0046872">
    <property type="term" value="F:metal ion binding"/>
    <property type="evidence" value="ECO:0007669"/>
    <property type="project" value="UniProtKB-KW"/>
</dbReference>
<proteinExistence type="predicted"/>
<keyword evidence="3" id="KW-0479">Metal-binding</keyword>
<dbReference type="GO" id="GO:0051536">
    <property type="term" value="F:iron-sulfur cluster binding"/>
    <property type="evidence" value="ECO:0007669"/>
    <property type="project" value="UniProtKB-KW"/>
</dbReference>
<dbReference type="EMBL" id="LAZR01070385">
    <property type="protein sequence ID" value="KKK41629.1"/>
    <property type="molecule type" value="Genomic_DNA"/>
</dbReference>
<organism evidence="6">
    <name type="scientific">marine sediment metagenome</name>
    <dbReference type="NCBI Taxonomy" id="412755"/>
    <lineage>
        <taxon>unclassified sequences</taxon>
        <taxon>metagenomes</taxon>
        <taxon>ecological metagenomes</taxon>
    </lineage>
</organism>
<comment type="caution">
    <text evidence="6">The sequence shown here is derived from an EMBL/GenBank/DDBJ whole genome shotgun (WGS) entry which is preliminary data.</text>
</comment>
<evidence type="ECO:0000256" key="3">
    <source>
        <dbReference type="ARBA" id="ARBA00022723"/>
    </source>
</evidence>
<gene>
    <name evidence="6" type="ORF">LCGC14_2607580</name>
</gene>
<evidence type="ECO:0000313" key="6">
    <source>
        <dbReference type="EMBL" id="KKK41629.1"/>
    </source>
</evidence>
<protein>
    <recommendedName>
        <fullName evidence="7">Radical SAM core domain-containing protein</fullName>
    </recommendedName>
</protein>
<dbReference type="InterPro" id="IPR051198">
    <property type="entry name" value="BchE-like"/>
</dbReference>
<evidence type="ECO:0008006" key="7">
    <source>
        <dbReference type="Google" id="ProtNLM"/>
    </source>
</evidence>
<reference evidence="6" key="1">
    <citation type="journal article" date="2015" name="Nature">
        <title>Complex archaea that bridge the gap between prokaryotes and eukaryotes.</title>
        <authorList>
            <person name="Spang A."/>
            <person name="Saw J.H."/>
            <person name="Jorgensen S.L."/>
            <person name="Zaremba-Niedzwiedzka K."/>
            <person name="Martijn J."/>
            <person name="Lind A.E."/>
            <person name="van Eijk R."/>
            <person name="Schleper C."/>
            <person name="Guy L."/>
            <person name="Ettema T.J."/>
        </authorList>
    </citation>
    <scope>NUCLEOTIDE SEQUENCE</scope>
</reference>
<accession>A0A0F8XHI3</accession>
<dbReference type="InterPro" id="IPR058240">
    <property type="entry name" value="rSAM_sf"/>
</dbReference>
<dbReference type="GO" id="GO:0005829">
    <property type="term" value="C:cytosol"/>
    <property type="evidence" value="ECO:0007669"/>
    <property type="project" value="TreeGrafter"/>
</dbReference>
<dbReference type="SUPFAM" id="SSF102114">
    <property type="entry name" value="Radical SAM enzymes"/>
    <property type="match status" value="1"/>
</dbReference>
<keyword evidence="5" id="KW-0411">Iron-sulfur</keyword>
<keyword evidence="2" id="KW-0949">S-adenosyl-L-methionine</keyword>